<gene>
    <name evidence="3" type="ORF">GYMLUDRAFT_248375</name>
</gene>
<keyword evidence="2" id="KW-0472">Membrane</keyword>
<feature type="transmembrane region" description="Helical" evidence="2">
    <location>
        <begin position="97"/>
        <end position="120"/>
    </location>
</feature>
<organism evidence="3 4">
    <name type="scientific">Collybiopsis luxurians FD-317 M1</name>
    <dbReference type="NCBI Taxonomy" id="944289"/>
    <lineage>
        <taxon>Eukaryota</taxon>
        <taxon>Fungi</taxon>
        <taxon>Dikarya</taxon>
        <taxon>Basidiomycota</taxon>
        <taxon>Agaricomycotina</taxon>
        <taxon>Agaricomycetes</taxon>
        <taxon>Agaricomycetidae</taxon>
        <taxon>Agaricales</taxon>
        <taxon>Marasmiineae</taxon>
        <taxon>Omphalotaceae</taxon>
        <taxon>Collybiopsis</taxon>
        <taxon>Collybiopsis luxurians</taxon>
    </lineage>
</organism>
<dbReference type="Proteomes" id="UP000053593">
    <property type="component" value="Unassembled WGS sequence"/>
</dbReference>
<dbReference type="AlphaFoldDB" id="A0A0D0C0C9"/>
<sequence>MVASLSQPKAYFISLFCEAIFVGIYTFLFCAALYLLRRRREKNGRTNLIMLFATIVMYCLSIVHVAFSYQINLVALFDQKVAQADSATPKSVETTENIYACTPIVAETLNCIIGDCIVIWRTWVLWNRNWKIIYFPCALLLGAIVASAFLVRSVLIALAGPTIFNEATIASMIASCILMMGVNVYAIIAIGYRVWSHSRTMKVFSGTETSVSGGLGGKYLGVLFIFVESGFIYSIIPIAEMVLFGTTNISVSIVIGVLAQLTGIYPTAIIVLVCLQLTQHDHITRVETAMKFAERRHDDSSEHLGQESTTTTNSAFYAAASTHNLSVSSEDKPESSTASESMV</sequence>
<proteinExistence type="predicted"/>
<keyword evidence="2" id="KW-0812">Transmembrane</keyword>
<dbReference type="OrthoDB" id="2744793at2759"/>
<feature type="transmembrane region" description="Helical" evidence="2">
    <location>
        <begin position="12"/>
        <end position="36"/>
    </location>
</feature>
<accession>A0A0D0C0C9</accession>
<keyword evidence="2" id="KW-1133">Transmembrane helix</keyword>
<feature type="transmembrane region" description="Helical" evidence="2">
    <location>
        <begin position="251"/>
        <end position="275"/>
    </location>
</feature>
<feature type="region of interest" description="Disordered" evidence="1">
    <location>
        <begin position="322"/>
        <end position="343"/>
    </location>
</feature>
<dbReference type="HOGENOM" id="CLU_044614_3_1_1"/>
<reference evidence="3 4" key="1">
    <citation type="submission" date="2014-04" db="EMBL/GenBank/DDBJ databases">
        <title>Evolutionary Origins and Diversification of the Mycorrhizal Mutualists.</title>
        <authorList>
            <consortium name="DOE Joint Genome Institute"/>
            <consortium name="Mycorrhizal Genomics Consortium"/>
            <person name="Kohler A."/>
            <person name="Kuo A."/>
            <person name="Nagy L.G."/>
            <person name="Floudas D."/>
            <person name="Copeland A."/>
            <person name="Barry K.W."/>
            <person name="Cichocki N."/>
            <person name="Veneault-Fourrey C."/>
            <person name="LaButti K."/>
            <person name="Lindquist E.A."/>
            <person name="Lipzen A."/>
            <person name="Lundell T."/>
            <person name="Morin E."/>
            <person name="Murat C."/>
            <person name="Riley R."/>
            <person name="Ohm R."/>
            <person name="Sun H."/>
            <person name="Tunlid A."/>
            <person name="Henrissat B."/>
            <person name="Grigoriev I.V."/>
            <person name="Hibbett D.S."/>
            <person name="Martin F."/>
        </authorList>
    </citation>
    <scope>NUCLEOTIDE SEQUENCE [LARGE SCALE GENOMIC DNA]</scope>
    <source>
        <strain evidence="3 4">FD-317 M1</strain>
    </source>
</reference>
<protein>
    <submittedName>
        <fullName evidence="3">Uncharacterized protein</fullName>
    </submittedName>
</protein>
<evidence type="ECO:0000313" key="4">
    <source>
        <dbReference type="Proteomes" id="UP000053593"/>
    </source>
</evidence>
<evidence type="ECO:0000313" key="3">
    <source>
        <dbReference type="EMBL" id="KIK55779.1"/>
    </source>
</evidence>
<feature type="transmembrane region" description="Helical" evidence="2">
    <location>
        <begin position="48"/>
        <end position="67"/>
    </location>
</feature>
<feature type="transmembrane region" description="Helical" evidence="2">
    <location>
        <begin position="132"/>
        <end position="157"/>
    </location>
</feature>
<feature type="transmembrane region" description="Helical" evidence="2">
    <location>
        <begin position="169"/>
        <end position="192"/>
    </location>
</feature>
<keyword evidence="4" id="KW-1185">Reference proteome</keyword>
<name>A0A0D0C0C9_9AGAR</name>
<dbReference type="EMBL" id="KN834803">
    <property type="protein sequence ID" value="KIK55779.1"/>
    <property type="molecule type" value="Genomic_DNA"/>
</dbReference>
<feature type="transmembrane region" description="Helical" evidence="2">
    <location>
        <begin position="219"/>
        <end position="239"/>
    </location>
</feature>
<evidence type="ECO:0000256" key="1">
    <source>
        <dbReference type="SAM" id="MobiDB-lite"/>
    </source>
</evidence>
<evidence type="ECO:0000256" key="2">
    <source>
        <dbReference type="SAM" id="Phobius"/>
    </source>
</evidence>